<evidence type="ECO:0000256" key="1">
    <source>
        <dbReference type="ARBA" id="ARBA00005594"/>
    </source>
</evidence>
<feature type="region of interest" description="Disordered" evidence="9">
    <location>
        <begin position="446"/>
        <end position="471"/>
    </location>
</feature>
<keyword evidence="6 8" id="KW-0030">Aminoacyl-tRNA synthetase</keyword>
<dbReference type="InterPro" id="IPR014729">
    <property type="entry name" value="Rossmann-like_a/b/a_fold"/>
</dbReference>
<dbReference type="GeneID" id="36561985"/>
<evidence type="ECO:0000259" key="10">
    <source>
        <dbReference type="Pfam" id="PF16714"/>
    </source>
</evidence>
<dbReference type="InterPro" id="IPR002307">
    <property type="entry name" value="Tyr-tRNA-ligase"/>
</dbReference>
<dbReference type="Gene3D" id="3.40.50.620">
    <property type="entry name" value="HUPs"/>
    <property type="match status" value="1"/>
</dbReference>
<gene>
    <name evidence="11" type="ORF">P170DRAFT_505331</name>
</gene>
<dbReference type="Pfam" id="PF16714">
    <property type="entry name" value="TyrRSs_C"/>
    <property type="match status" value="1"/>
</dbReference>
<dbReference type="InterPro" id="IPR002305">
    <property type="entry name" value="aa-tRNA-synth_Ic"/>
</dbReference>
<evidence type="ECO:0000256" key="4">
    <source>
        <dbReference type="ARBA" id="ARBA00022840"/>
    </source>
</evidence>
<keyword evidence="4 8" id="KW-0067">ATP-binding</keyword>
<dbReference type="EMBL" id="MSFO01000001">
    <property type="protein sequence ID" value="PLB54589.1"/>
    <property type="molecule type" value="Genomic_DNA"/>
</dbReference>
<dbReference type="FunFam" id="3.40.50.620:FF:000227">
    <property type="entry name" value="Tyrosine--tRNA ligase"/>
    <property type="match status" value="1"/>
</dbReference>
<comment type="catalytic activity">
    <reaction evidence="7 8">
        <text>tRNA(Tyr) + L-tyrosine + ATP = L-tyrosyl-tRNA(Tyr) + AMP + diphosphate + H(+)</text>
        <dbReference type="Rhea" id="RHEA:10220"/>
        <dbReference type="Rhea" id="RHEA-COMP:9706"/>
        <dbReference type="Rhea" id="RHEA-COMP:9707"/>
        <dbReference type="ChEBI" id="CHEBI:15378"/>
        <dbReference type="ChEBI" id="CHEBI:30616"/>
        <dbReference type="ChEBI" id="CHEBI:33019"/>
        <dbReference type="ChEBI" id="CHEBI:58315"/>
        <dbReference type="ChEBI" id="CHEBI:78442"/>
        <dbReference type="ChEBI" id="CHEBI:78536"/>
        <dbReference type="ChEBI" id="CHEBI:456215"/>
        <dbReference type="EC" id="6.1.1.1"/>
    </reaction>
</comment>
<keyword evidence="3 8" id="KW-0547">Nucleotide-binding</keyword>
<organism evidence="11 12">
    <name type="scientific">Aspergillus steynii IBT 23096</name>
    <dbReference type="NCBI Taxonomy" id="1392250"/>
    <lineage>
        <taxon>Eukaryota</taxon>
        <taxon>Fungi</taxon>
        <taxon>Dikarya</taxon>
        <taxon>Ascomycota</taxon>
        <taxon>Pezizomycotina</taxon>
        <taxon>Eurotiomycetes</taxon>
        <taxon>Eurotiomycetidae</taxon>
        <taxon>Eurotiales</taxon>
        <taxon>Aspergillaceae</taxon>
        <taxon>Aspergillus</taxon>
        <taxon>Aspergillus subgen. Circumdati</taxon>
    </lineage>
</organism>
<dbReference type="SUPFAM" id="SSF52374">
    <property type="entry name" value="Nucleotidylyl transferase"/>
    <property type="match status" value="1"/>
</dbReference>
<dbReference type="GO" id="GO:0005739">
    <property type="term" value="C:mitochondrion"/>
    <property type="evidence" value="ECO:0007669"/>
    <property type="project" value="TreeGrafter"/>
</dbReference>
<feature type="region of interest" description="Disordered" evidence="9">
    <location>
        <begin position="600"/>
        <end position="622"/>
    </location>
</feature>
<evidence type="ECO:0000256" key="6">
    <source>
        <dbReference type="ARBA" id="ARBA00023146"/>
    </source>
</evidence>
<dbReference type="GO" id="GO:0005524">
    <property type="term" value="F:ATP binding"/>
    <property type="evidence" value="ECO:0007669"/>
    <property type="project" value="UniProtKB-KW"/>
</dbReference>
<dbReference type="Proteomes" id="UP000234275">
    <property type="component" value="Unassembled WGS sequence"/>
</dbReference>
<evidence type="ECO:0000256" key="5">
    <source>
        <dbReference type="ARBA" id="ARBA00022917"/>
    </source>
</evidence>
<evidence type="ECO:0000313" key="12">
    <source>
        <dbReference type="Proteomes" id="UP000234275"/>
    </source>
</evidence>
<dbReference type="STRING" id="1392250.A0A2I2GNZ6"/>
<keyword evidence="12" id="KW-1185">Reference proteome</keyword>
<dbReference type="VEuPathDB" id="FungiDB:P170DRAFT_505331"/>
<dbReference type="Gene3D" id="1.10.240.10">
    <property type="entry name" value="Tyrosyl-Transfer RNA Synthetase"/>
    <property type="match status" value="1"/>
</dbReference>
<protein>
    <recommendedName>
        <fullName evidence="8">Tyrosine--tRNA ligase</fullName>
        <ecNumber evidence="8">6.1.1.1</ecNumber>
    </recommendedName>
    <alternativeName>
        <fullName evidence="8">Tyrosyl-tRNA synthetase</fullName>
    </alternativeName>
</protein>
<dbReference type="AlphaFoldDB" id="A0A2I2GNZ6"/>
<comment type="similarity">
    <text evidence="1 8">Belongs to the class-I aminoacyl-tRNA synthetase family.</text>
</comment>
<evidence type="ECO:0000256" key="2">
    <source>
        <dbReference type="ARBA" id="ARBA00022598"/>
    </source>
</evidence>
<dbReference type="OrthoDB" id="337870at2759"/>
<dbReference type="GO" id="GO:0004831">
    <property type="term" value="F:tyrosine-tRNA ligase activity"/>
    <property type="evidence" value="ECO:0007669"/>
    <property type="project" value="UniProtKB-EC"/>
</dbReference>
<dbReference type="PROSITE" id="PS00178">
    <property type="entry name" value="AA_TRNA_LIGASE_I"/>
    <property type="match status" value="1"/>
</dbReference>
<dbReference type="EC" id="6.1.1.1" evidence="8"/>
<dbReference type="InterPro" id="IPR032005">
    <property type="entry name" value="TyrRSs_C"/>
</dbReference>
<evidence type="ECO:0000256" key="7">
    <source>
        <dbReference type="ARBA" id="ARBA00048248"/>
    </source>
</evidence>
<feature type="domain" description="Tyrosyl-tRNA synthetase C-terminal" evidence="10">
    <location>
        <begin position="489"/>
        <end position="606"/>
    </location>
</feature>
<comment type="caution">
    <text evidence="11">The sequence shown here is derived from an EMBL/GenBank/DDBJ whole genome shotgun (WGS) entry which is preliminary data.</text>
</comment>
<evidence type="ECO:0000256" key="3">
    <source>
        <dbReference type="ARBA" id="ARBA00022741"/>
    </source>
</evidence>
<keyword evidence="2 8" id="KW-0436">Ligase</keyword>
<proteinExistence type="inferred from homology"/>
<evidence type="ECO:0000256" key="9">
    <source>
        <dbReference type="SAM" id="MobiDB-lite"/>
    </source>
</evidence>
<dbReference type="PRINTS" id="PR01040">
    <property type="entry name" value="TRNASYNTHTYR"/>
</dbReference>
<dbReference type="CDD" id="cd00805">
    <property type="entry name" value="TyrRS_core"/>
    <property type="match status" value="1"/>
</dbReference>
<reference evidence="11 12" key="1">
    <citation type="submission" date="2016-12" db="EMBL/GenBank/DDBJ databases">
        <title>The genomes of Aspergillus section Nigri reveals drivers in fungal speciation.</title>
        <authorList>
            <consortium name="DOE Joint Genome Institute"/>
            <person name="Vesth T.C."/>
            <person name="Nybo J."/>
            <person name="Theobald S."/>
            <person name="Brandl J."/>
            <person name="Frisvad J.C."/>
            <person name="Nielsen K.F."/>
            <person name="Lyhne E.K."/>
            <person name="Kogle M.E."/>
            <person name="Kuo A."/>
            <person name="Riley R."/>
            <person name="Clum A."/>
            <person name="Nolan M."/>
            <person name="Lipzen A."/>
            <person name="Salamov A."/>
            <person name="Henrissat B."/>
            <person name="Wiebenga A."/>
            <person name="De Vries R.P."/>
            <person name="Grigoriev I.V."/>
            <person name="Mortensen U.H."/>
            <person name="Andersen M.R."/>
            <person name="Baker S.E."/>
        </authorList>
    </citation>
    <scope>NUCLEOTIDE SEQUENCE [LARGE SCALE GENOMIC DNA]</scope>
    <source>
        <strain evidence="11 12">IBT 23096</strain>
    </source>
</reference>
<accession>A0A2I2GNZ6</accession>
<dbReference type="FunFam" id="1.10.240.10:FF:000001">
    <property type="entry name" value="Tyrosine--tRNA ligase"/>
    <property type="match status" value="1"/>
</dbReference>
<dbReference type="InterPro" id="IPR024088">
    <property type="entry name" value="Tyr-tRNA-ligase_bac-type"/>
</dbReference>
<sequence>MRPQLGSLPCRARLQALTMRSPVRQTICGARSYARTSESLRANPFQTRNLRPALQTKTIPRDALQTRAITQKYLKRLEDEKKQWAEMAEEIKAGKRQSFLEFMEERGLVHDVVGERDLLHRVFTEKRTGIYVGVDPTAPSMHVGHMLPFMVLAWGYVWGLPVTFLLGGATSRVGDPTGRLKGREQVHSSIRKANMASMHMQLKKLGASIDAYGRRHGHEKTKAWKRSLENNNIWWNGTPFIEVLRDLCVHMRLGPMLGRETVKNRLANGDGMSFAEFTYPLLQAWDWWTLFKKGVQVQVGGSDQYGNILFGMDAVKSISKNTSLEQVRNPLDDDIDKPIGFTTPLLTAPNGEKFGKSAGNAVWLDKDMTSTFELYQFFVRTPDDVVERYLKMFTFIPTPEITKIMEEQVKDPSKRVAQHALASEFVELIHGKAEADAVAMQHRQLFRSRSSKAPPTPMPKTSSPPASHMRTQAASFANPQSGNIYAAQTNFANMPSANVTLPESLVYNQPLHKVLWSAGLVASKTEGHRLATMKGAYVGSRPGDSGPMSDDLAFTPISTWPGAKTKEFVVDGNMLFLKLGKWKFKVVTIVSDEEYKKLGLSAPGWEPEKPEFESTASDSTKE</sequence>
<dbReference type="RefSeq" id="XP_024709891.1">
    <property type="nucleotide sequence ID" value="XM_024854279.1"/>
</dbReference>
<dbReference type="PANTHER" id="PTHR11766:SF0">
    <property type="entry name" value="TYROSINE--TRNA LIGASE, MITOCHONDRIAL"/>
    <property type="match status" value="1"/>
</dbReference>
<dbReference type="InterPro" id="IPR001412">
    <property type="entry name" value="aa-tRNA-synth_I_CS"/>
</dbReference>
<dbReference type="GO" id="GO:0005829">
    <property type="term" value="C:cytosol"/>
    <property type="evidence" value="ECO:0007669"/>
    <property type="project" value="TreeGrafter"/>
</dbReference>
<name>A0A2I2GNZ6_9EURO</name>
<dbReference type="PANTHER" id="PTHR11766">
    <property type="entry name" value="TYROSYL-TRNA SYNTHETASE"/>
    <property type="match status" value="1"/>
</dbReference>
<dbReference type="NCBIfam" id="TIGR00234">
    <property type="entry name" value="tyrS"/>
    <property type="match status" value="1"/>
</dbReference>
<evidence type="ECO:0000256" key="8">
    <source>
        <dbReference type="RuleBase" id="RU361234"/>
    </source>
</evidence>
<dbReference type="GO" id="GO:0003723">
    <property type="term" value="F:RNA binding"/>
    <property type="evidence" value="ECO:0007669"/>
    <property type="project" value="InterPro"/>
</dbReference>
<dbReference type="Pfam" id="PF00579">
    <property type="entry name" value="tRNA-synt_1b"/>
    <property type="match status" value="1"/>
</dbReference>
<evidence type="ECO:0000313" key="11">
    <source>
        <dbReference type="EMBL" id="PLB54589.1"/>
    </source>
</evidence>
<dbReference type="GO" id="GO:0006437">
    <property type="term" value="P:tyrosyl-tRNA aminoacylation"/>
    <property type="evidence" value="ECO:0007669"/>
    <property type="project" value="InterPro"/>
</dbReference>
<keyword evidence="5 8" id="KW-0648">Protein biosynthesis</keyword>